<dbReference type="PANTHER" id="PTHR43537:SF20">
    <property type="entry name" value="HTH-TYPE TRANSCRIPTIONAL REPRESSOR GLAR"/>
    <property type="match status" value="1"/>
</dbReference>
<dbReference type="Gene3D" id="1.20.120.530">
    <property type="entry name" value="GntR ligand-binding domain-like"/>
    <property type="match status" value="1"/>
</dbReference>
<dbReference type="InterPro" id="IPR011711">
    <property type="entry name" value="GntR_C"/>
</dbReference>
<dbReference type="EMBL" id="QNRK01000016">
    <property type="protein sequence ID" value="RBP11373.1"/>
    <property type="molecule type" value="Genomic_DNA"/>
</dbReference>
<dbReference type="PROSITE" id="PS50949">
    <property type="entry name" value="HTH_GNTR"/>
    <property type="match status" value="1"/>
</dbReference>
<dbReference type="InterPro" id="IPR000524">
    <property type="entry name" value="Tscrpt_reg_HTH_GntR"/>
</dbReference>
<dbReference type="GO" id="GO:0003700">
    <property type="term" value="F:DNA-binding transcription factor activity"/>
    <property type="evidence" value="ECO:0007669"/>
    <property type="project" value="InterPro"/>
</dbReference>
<dbReference type="InterPro" id="IPR036390">
    <property type="entry name" value="WH_DNA-bd_sf"/>
</dbReference>
<dbReference type="SUPFAM" id="SSF46785">
    <property type="entry name" value="Winged helix' DNA-binding domain"/>
    <property type="match status" value="1"/>
</dbReference>
<feature type="domain" description="HTH gntR-type" evidence="5">
    <location>
        <begin position="6"/>
        <end position="73"/>
    </location>
</feature>
<accession>A0A366F9N2</accession>
<dbReference type="Pfam" id="PF07729">
    <property type="entry name" value="FCD"/>
    <property type="match status" value="1"/>
</dbReference>
<keyword evidence="2" id="KW-0238">DNA-binding</keyword>
<reference evidence="6 7" key="1">
    <citation type="submission" date="2018-06" db="EMBL/GenBank/DDBJ databases">
        <title>Genomic Encyclopedia of Type Strains, Phase IV (KMG-IV): sequencing the most valuable type-strain genomes for metagenomic binning, comparative biology and taxonomic classification.</title>
        <authorList>
            <person name="Goeker M."/>
        </authorList>
    </citation>
    <scope>NUCLEOTIDE SEQUENCE [LARGE SCALE GENOMIC DNA]</scope>
    <source>
        <strain evidence="6 7">DSM 24875</strain>
    </source>
</reference>
<dbReference type="SUPFAM" id="SSF48008">
    <property type="entry name" value="GntR ligand-binding domain-like"/>
    <property type="match status" value="1"/>
</dbReference>
<dbReference type="OrthoDB" id="8680240at2"/>
<dbReference type="Gene3D" id="1.10.10.10">
    <property type="entry name" value="Winged helix-like DNA-binding domain superfamily/Winged helix DNA-binding domain"/>
    <property type="match status" value="1"/>
</dbReference>
<dbReference type="SMART" id="SM00345">
    <property type="entry name" value="HTH_GNTR"/>
    <property type="match status" value="1"/>
</dbReference>
<dbReference type="GO" id="GO:0003677">
    <property type="term" value="F:DNA binding"/>
    <property type="evidence" value="ECO:0007669"/>
    <property type="project" value="UniProtKB-KW"/>
</dbReference>
<sequence length="268" mass="29417">MDSKYPTQAEAAYQALKHDILECRLAPAAKLKISEICETYGVALGAAREALSRLTADGMTRLEPLKGFSVAPVSWEEFEQLMEARAEIEVSCFRKSIREGDVEWETRLAGATHRLARAQGAGRGRDPNGPDQAWLAAHAEFHRALVAACPNQCLLDLRETLYARSERYRHWALSLSARLGERDGNKEHGRLAALAQARDVEAACSAMYEHFMRTARDLLDAVRGAGKPVPDWRPWAGARGDESANGAASGDRAPKKASKARPARLAAR</sequence>
<dbReference type="InterPro" id="IPR036388">
    <property type="entry name" value="WH-like_DNA-bd_sf"/>
</dbReference>
<dbReference type="Proteomes" id="UP000253529">
    <property type="component" value="Unassembled WGS sequence"/>
</dbReference>
<organism evidence="6 7">
    <name type="scientific">Roseiarcus fermentans</name>
    <dbReference type="NCBI Taxonomy" id="1473586"/>
    <lineage>
        <taxon>Bacteria</taxon>
        <taxon>Pseudomonadati</taxon>
        <taxon>Pseudomonadota</taxon>
        <taxon>Alphaproteobacteria</taxon>
        <taxon>Hyphomicrobiales</taxon>
        <taxon>Roseiarcaceae</taxon>
        <taxon>Roseiarcus</taxon>
    </lineage>
</organism>
<feature type="region of interest" description="Disordered" evidence="4">
    <location>
        <begin position="229"/>
        <end position="268"/>
    </location>
</feature>
<dbReference type="RefSeq" id="WP_113890159.1">
    <property type="nucleotide sequence ID" value="NZ_QNRK01000016.1"/>
</dbReference>
<evidence type="ECO:0000256" key="4">
    <source>
        <dbReference type="SAM" id="MobiDB-lite"/>
    </source>
</evidence>
<feature type="compositionally biased region" description="Basic residues" evidence="4">
    <location>
        <begin position="255"/>
        <end position="268"/>
    </location>
</feature>
<keyword evidence="3" id="KW-0804">Transcription</keyword>
<dbReference type="PANTHER" id="PTHR43537">
    <property type="entry name" value="TRANSCRIPTIONAL REGULATOR, GNTR FAMILY"/>
    <property type="match status" value="1"/>
</dbReference>
<protein>
    <submittedName>
        <fullName evidence="6">GntR family transcriptional regulator</fullName>
    </submittedName>
</protein>
<comment type="caution">
    <text evidence="6">The sequence shown here is derived from an EMBL/GenBank/DDBJ whole genome shotgun (WGS) entry which is preliminary data.</text>
</comment>
<evidence type="ECO:0000256" key="1">
    <source>
        <dbReference type="ARBA" id="ARBA00023015"/>
    </source>
</evidence>
<evidence type="ECO:0000256" key="2">
    <source>
        <dbReference type="ARBA" id="ARBA00023125"/>
    </source>
</evidence>
<gene>
    <name evidence="6" type="ORF">DFR50_11667</name>
</gene>
<evidence type="ECO:0000313" key="7">
    <source>
        <dbReference type="Proteomes" id="UP000253529"/>
    </source>
</evidence>
<keyword evidence="1" id="KW-0805">Transcription regulation</keyword>
<dbReference type="Pfam" id="PF00392">
    <property type="entry name" value="GntR"/>
    <property type="match status" value="1"/>
</dbReference>
<evidence type="ECO:0000313" key="6">
    <source>
        <dbReference type="EMBL" id="RBP11373.1"/>
    </source>
</evidence>
<name>A0A366F9N2_9HYPH</name>
<keyword evidence="7" id="KW-1185">Reference proteome</keyword>
<evidence type="ECO:0000256" key="3">
    <source>
        <dbReference type="ARBA" id="ARBA00023163"/>
    </source>
</evidence>
<dbReference type="SMART" id="SM00895">
    <property type="entry name" value="FCD"/>
    <property type="match status" value="1"/>
</dbReference>
<proteinExistence type="predicted"/>
<evidence type="ECO:0000259" key="5">
    <source>
        <dbReference type="PROSITE" id="PS50949"/>
    </source>
</evidence>
<dbReference type="InterPro" id="IPR008920">
    <property type="entry name" value="TF_FadR/GntR_C"/>
</dbReference>
<dbReference type="AlphaFoldDB" id="A0A366F9N2"/>